<dbReference type="PROSITE" id="PS50943">
    <property type="entry name" value="HTH_CROC1"/>
    <property type="match status" value="1"/>
</dbReference>
<dbReference type="Pfam" id="PF17765">
    <property type="entry name" value="MLTR_LBD"/>
    <property type="match status" value="1"/>
</dbReference>
<evidence type="ECO:0000313" key="2">
    <source>
        <dbReference type="EMBL" id="SHE26636.1"/>
    </source>
</evidence>
<dbReference type="CDD" id="cd00093">
    <property type="entry name" value="HTH_XRE"/>
    <property type="match status" value="1"/>
</dbReference>
<dbReference type="RefSeq" id="WP_073333464.1">
    <property type="nucleotide sequence ID" value="NZ_FQTT01000015.1"/>
</dbReference>
<accession>A0A1M4S328</accession>
<dbReference type="OrthoDB" id="3518652at2"/>
<proteinExistence type="predicted"/>
<dbReference type="Pfam" id="PF13560">
    <property type="entry name" value="HTH_31"/>
    <property type="match status" value="1"/>
</dbReference>
<dbReference type="Gene3D" id="1.10.260.40">
    <property type="entry name" value="lambda repressor-like DNA-binding domains"/>
    <property type="match status" value="1"/>
</dbReference>
<dbReference type="AlphaFoldDB" id="A0A1M4S328"/>
<gene>
    <name evidence="2" type="ORF">ACGLYG10_2889</name>
</gene>
<organism evidence="2 3">
    <name type="scientific">Actinomyces glycerinitolerans</name>
    <dbReference type="NCBI Taxonomy" id="1892869"/>
    <lineage>
        <taxon>Bacteria</taxon>
        <taxon>Bacillati</taxon>
        <taxon>Actinomycetota</taxon>
        <taxon>Actinomycetes</taxon>
        <taxon>Actinomycetales</taxon>
        <taxon>Actinomycetaceae</taxon>
        <taxon>Actinomyces</taxon>
    </lineage>
</organism>
<reference evidence="3" key="1">
    <citation type="submission" date="2016-09" db="EMBL/GenBank/DDBJ databases">
        <authorList>
            <person name="Strepis N."/>
        </authorList>
    </citation>
    <scope>NUCLEOTIDE SEQUENCE [LARGE SCALE GENOMIC DNA]</scope>
</reference>
<dbReference type="Proteomes" id="UP000184291">
    <property type="component" value="Unassembled WGS sequence"/>
</dbReference>
<dbReference type="SUPFAM" id="SSF47413">
    <property type="entry name" value="lambda repressor-like DNA-binding domains"/>
    <property type="match status" value="1"/>
</dbReference>
<evidence type="ECO:0000313" key="3">
    <source>
        <dbReference type="Proteomes" id="UP000184291"/>
    </source>
</evidence>
<sequence>MKGLRREEVAQLAGVSAGYYTRLERGRIRGASDAVLESIARVLRMNDIERSHLFNLARGFVPASQRLEESPAEGVRPSVQRVLNNLSVPAIVYNPAHDIVAANEGGRALYYPHFDTADRPNIARFIFLDSRARSYYGDWGQARRMTAAMLRLYVGRDPLNQAITAVIEELSDRSALFRQDWARQEVYEHRSGHKTFLHPHLGPIAVTFDGFEMPG</sequence>
<dbReference type="GO" id="GO:0003677">
    <property type="term" value="F:DNA binding"/>
    <property type="evidence" value="ECO:0007669"/>
    <property type="project" value="InterPro"/>
</dbReference>
<keyword evidence="3" id="KW-1185">Reference proteome</keyword>
<dbReference type="Gene3D" id="3.30.450.180">
    <property type="match status" value="1"/>
</dbReference>
<dbReference type="InterPro" id="IPR010982">
    <property type="entry name" value="Lambda_DNA-bd_dom_sf"/>
</dbReference>
<dbReference type="EMBL" id="FQTT01000015">
    <property type="protein sequence ID" value="SHE26636.1"/>
    <property type="molecule type" value="Genomic_DNA"/>
</dbReference>
<protein>
    <recommendedName>
        <fullName evidence="1">HTH cro/C1-type domain-containing protein</fullName>
    </recommendedName>
</protein>
<dbReference type="PANTHER" id="PTHR35010">
    <property type="entry name" value="BLL4672 PROTEIN-RELATED"/>
    <property type="match status" value="1"/>
</dbReference>
<name>A0A1M4S328_9ACTO</name>
<evidence type="ECO:0000259" key="1">
    <source>
        <dbReference type="PROSITE" id="PS50943"/>
    </source>
</evidence>
<feature type="domain" description="HTH cro/C1-type" evidence="1">
    <location>
        <begin position="2"/>
        <end position="51"/>
    </location>
</feature>
<dbReference type="PANTHER" id="PTHR35010:SF2">
    <property type="entry name" value="BLL4672 PROTEIN"/>
    <property type="match status" value="1"/>
</dbReference>
<dbReference type="InterPro" id="IPR041413">
    <property type="entry name" value="MLTR_LBD"/>
</dbReference>
<dbReference type="SMART" id="SM00530">
    <property type="entry name" value="HTH_XRE"/>
    <property type="match status" value="1"/>
</dbReference>
<dbReference type="InterPro" id="IPR001387">
    <property type="entry name" value="Cro/C1-type_HTH"/>
</dbReference>
<dbReference type="STRING" id="1892869.ACGLYG10_2889"/>